<protein>
    <submittedName>
        <fullName evidence="4">Tripartite tricarboxylate transporter TctB family protein</fullName>
    </submittedName>
</protein>
<keyword evidence="1" id="KW-1133">Transmembrane helix</keyword>
<keyword evidence="1" id="KW-0472">Membrane</keyword>
<feature type="transmembrane region" description="Helical" evidence="1">
    <location>
        <begin position="40"/>
        <end position="59"/>
    </location>
</feature>
<feature type="transmembrane region" description="Helical" evidence="1">
    <location>
        <begin position="87"/>
        <end position="105"/>
    </location>
</feature>
<feature type="domain" description="DUF1468" evidence="3">
    <location>
        <begin position="10"/>
        <end position="158"/>
    </location>
</feature>
<evidence type="ECO:0000256" key="2">
    <source>
        <dbReference type="SAM" id="SignalP"/>
    </source>
</evidence>
<dbReference type="InterPro" id="IPR009936">
    <property type="entry name" value="DUF1468"/>
</dbReference>
<name>A0ABT2E912_9GAMM</name>
<keyword evidence="5" id="KW-1185">Reference proteome</keyword>
<sequence>MVLKRTDCGLALLLLAFCAFAAWRTTMVPSSGAGSQAGPAFLPWITVVGIALLSVALFIRGLRTQIAVSEASIANEERAPQRSGVRYATVVLVLFVVLMIAYAIAFERVGYLPSTIATFVIGMLLLRERRVLQFLVVPAVVVACVYYGFTYLLDVYLP</sequence>
<comment type="caution">
    <text evidence="4">The sequence shown here is derived from an EMBL/GenBank/DDBJ whole genome shotgun (WGS) entry which is preliminary data.</text>
</comment>
<dbReference type="RefSeq" id="WP_259034549.1">
    <property type="nucleotide sequence ID" value="NZ_JAJISC010000001.1"/>
</dbReference>
<organism evidence="4 5">
    <name type="scientific">Halomonas dongshanensis</name>
    <dbReference type="NCBI Taxonomy" id="2890835"/>
    <lineage>
        <taxon>Bacteria</taxon>
        <taxon>Pseudomonadati</taxon>
        <taxon>Pseudomonadota</taxon>
        <taxon>Gammaproteobacteria</taxon>
        <taxon>Oceanospirillales</taxon>
        <taxon>Halomonadaceae</taxon>
        <taxon>Halomonas</taxon>
    </lineage>
</organism>
<proteinExistence type="predicted"/>
<feature type="chain" id="PRO_5046429292" evidence="2">
    <location>
        <begin position="22"/>
        <end position="158"/>
    </location>
</feature>
<evidence type="ECO:0000313" key="4">
    <source>
        <dbReference type="EMBL" id="MCS2608054.1"/>
    </source>
</evidence>
<feature type="signal peptide" evidence="2">
    <location>
        <begin position="1"/>
        <end position="21"/>
    </location>
</feature>
<keyword evidence="2" id="KW-0732">Signal</keyword>
<feature type="transmembrane region" description="Helical" evidence="1">
    <location>
        <begin position="111"/>
        <end position="127"/>
    </location>
</feature>
<evidence type="ECO:0000313" key="5">
    <source>
        <dbReference type="Proteomes" id="UP001165542"/>
    </source>
</evidence>
<dbReference type="EMBL" id="JAJISC010000001">
    <property type="protein sequence ID" value="MCS2608054.1"/>
    <property type="molecule type" value="Genomic_DNA"/>
</dbReference>
<evidence type="ECO:0000259" key="3">
    <source>
        <dbReference type="Pfam" id="PF07331"/>
    </source>
</evidence>
<accession>A0ABT2E912</accession>
<dbReference type="Pfam" id="PF07331">
    <property type="entry name" value="TctB"/>
    <property type="match status" value="1"/>
</dbReference>
<dbReference type="Proteomes" id="UP001165542">
    <property type="component" value="Unassembled WGS sequence"/>
</dbReference>
<gene>
    <name evidence="4" type="ORF">LLY24_01805</name>
</gene>
<reference evidence="4" key="1">
    <citation type="submission" date="2021-11" db="EMBL/GenBank/DDBJ databases">
        <title>Halomonas sp., isolated from a coastal aquaculture zone in Dongshan Bay.</title>
        <authorList>
            <person name="Lin W."/>
        </authorList>
    </citation>
    <scope>NUCLEOTIDE SEQUENCE</scope>
    <source>
        <strain evidence="4">Yzlin-01</strain>
    </source>
</reference>
<feature type="transmembrane region" description="Helical" evidence="1">
    <location>
        <begin position="134"/>
        <end position="153"/>
    </location>
</feature>
<evidence type="ECO:0000256" key="1">
    <source>
        <dbReference type="SAM" id="Phobius"/>
    </source>
</evidence>
<keyword evidence="1" id="KW-0812">Transmembrane</keyword>